<evidence type="ECO:0008006" key="3">
    <source>
        <dbReference type="Google" id="ProtNLM"/>
    </source>
</evidence>
<evidence type="ECO:0000313" key="1">
    <source>
        <dbReference type="EMBL" id="KEO74623.1"/>
    </source>
</evidence>
<name>A0A074L480_9BACT</name>
<dbReference type="RefSeq" id="WP_035070572.1">
    <property type="nucleotide sequence ID" value="NZ_JMIH01000014.1"/>
</dbReference>
<protein>
    <recommendedName>
        <fullName evidence="3">Lipocalin-like domain-containing protein</fullName>
    </recommendedName>
</protein>
<comment type="caution">
    <text evidence="1">The sequence shown here is derived from an EMBL/GenBank/DDBJ whole genome shotgun (WGS) entry which is preliminary data.</text>
</comment>
<dbReference type="EMBL" id="JMIH01000014">
    <property type="protein sequence ID" value="KEO74623.1"/>
    <property type="molecule type" value="Genomic_DNA"/>
</dbReference>
<reference evidence="1 2" key="1">
    <citation type="submission" date="2014-04" db="EMBL/GenBank/DDBJ databases">
        <title>Characterization and application of a salt tolerant electro-active bacterium.</title>
        <authorList>
            <person name="Yang L."/>
            <person name="Wei S."/>
            <person name="Tay Q.X.M."/>
        </authorList>
    </citation>
    <scope>NUCLEOTIDE SEQUENCE [LARGE SCALE GENOMIC DNA]</scope>
    <source>
        <strain evidence="1 2">LY1</strain>
    </source>
</reference>
<accession>A0A074L480</accession>
<sequence length="146" mass="16301">MKKIFYIIAVIIFLPGCQEDNQPASEVVGEWQLIQSHHYVGTEVIREGEDLEWQEVYVFRSDGKFAKTRTTSSGNLNASGTYMVEDAPLYLSRPVKLLLKLTFTTGDGLAGGCSPGTEEFDLSSHDGMVRNYSIACQNPILTYQKK</sequence>
<evidence type="ECO:0000313" key="2">
    <source>
        <dbReference type="Proteomes" id="UP000027821"/>
    </source>
</evidence>
<organism evidence="1 2">
    <name type="scientific">Anditalea andensis</name>
    <dbReference type="NCBI Taxonomy" id="1048983"/>
    <lineage>
        <taxon>Bacteria</taxon>
        <taxon>Pseudomonadati</taxon>
        <taxon>Bacteroidota</taxon>
        <taxon>Cytophagia</taxon>
        <taxon>Cytophagales</taxon>
        <taxon>Cytophagaceae</taxon>
        <taxon>Anditalea</taxon>
    </lineage>
</organism>
<keyword evidence="2" id="KW-1185">Reference proteome</keyword>
<dbReference type="Proteomes" id="UP000027821">
    <property type="component" value="Unassembled WGS sequence"/>
</dbReference>
<proteinExistence type="predicted"/>
<gene>
    <name evidence="1" type="ORF">EL17_02815</name>
</gene>
<dbReference type="AlphaFoldDB" id="A0A074L480"/>
<dbReference type="OrthoDB" id="882993at2"/>
<dbReference type="eggNOG" id="ENOG5030PHS">
    <property type="taxonomic scope" value="Bacteria"/>
</dbReference>